<organism evidence="4 5">
    <name type="scientific">Arthrobacter cavernae</name>
    <dbReference type="NCBI Taxonomy" id="2817681"/>
    <lineage>
        <taxon>Bacteria</taxon>
        <taxon>Bacillati</taxon>
        <taxon>Actinomycetota</taxon>
        <taxon>Actinomycetes</taxon>
        <taxon>Micrococcales</taxon>
        <taxon>Micrococcaceae</taxon>
        <taxon>Arthrobacter</taxon>
    </lineage>
</organism>
<keyword evidence="3" id="KW-0067">ATP-binding</keyword>
<keyword evidence="5" id="KW-1185">Reference proteome</keyword>
<gene>
    <name evidence="4" type="ORF">J1902_08050</name>
</gene>
<name>A0A939HHF0_9MICC</name>
<comment type="caution">
    <text evidence="4">The sequence shown here is derived from an EMBL/GenBank/DDBJ whole genome shotgun (WGS) entry which is preliminary data.</text>
</comment>
<dbReference type="InterPro" id="IPR050628">
    <property type="entry name" value="SNF2_RAD54_helicase_TF"/>
</dbReference>
<dbReference type="GO" id="GO:0005524">
    <property type="term" value="F:ATP binding"/>
    <property type="evidence" value="ECO:0007669"/>
    <property type="project" value="UniProtKB-KW"/>
</dbReference>
<keyword evidence="1" id="KW-0547">Nucleotide-binding</keyword>
<accession>A0A939HHF0</accession>
<dbReference type="Gene3D" id="3.40.50.300">
    <property type="entry name" value="P-loop containing nucleotide triphosphate hydrolases"/>
    <property type="match status" value="1"/>
</dbReference>
<evidence type="ECO:0000256" key="3">
    <source>
        <dbReference type="ARBA" id="ARBA00022840"/>
    </source>
</evidence>
<dbReference type="EMBL" id="JAFNLL010000014">
    <property type="protein sequence ID" value="MBO1267926.1"/>
    <property type="molecule type" value="Genomic_DNA"/>
</dbReference>
<reference evidence="4" key="1">
    <citation type="submission" date="2021-03" db="EMBL/GenBank/DDBJ databases">
        <title>A new species, PO-11, isolated from a karst cave deposit.</title>
        <authorList>
            <person name="Zhaoxiaoyong W."/>
        </authorList>
    </citation>
    <scope>NUCLEOTIDE SEQUENCE</scope>
    <source>
        <strain evidence="4">PO-11</strain>
    </source>
</reference>
<keyword evidence="4" id="KW-0347">Helicase</keyword>
<protein>
    <submittedName>
        <fullName evidence="4">DEAD/DEAH box helicase</fullName>
    </submittedName>
</protein>
<evidence type="ECO:0000313" key="5">
    <source>
        <dbReference type="Proteomes" id="UP000664164"/>
    </source>
</evidence>
<dbReference type="SUPFAM" id="SSF52540">
    <property type="entry name" value="P-loop containing nucleoside triphosphate hydrolases"/>
    <property type="match status" value="1"/>
</dbReference>
<dbReference type="AlphaFoldDB" id="A0A939HHF0"/>
<evidence type="ECO:0000313" key="4">
    <source>
        <dbReference type="EMBL" id="MBO1267926.1"/>
    </source>
</evidence>
<keyword evidence="2" id="KW-0378">Hydrolase</keyword>
<proteinExistence type="predicted"/>
<dbReference type="GO" id="GO:0016787">
    <property type="term" value="F:hydrolase activity"/>
    <property type="evidence" value="ECO:0007669"/>
    <property type="project" value="UniProtKB-KW"/>
</dbReference>
<dbReference type="GO" id="GO:0006281">
    <property type="term" value="P:DNA repair"/>
    <property type="evidence" value="ECO:0007669"/>
    <property type="project" value="TreeGrafter"/>
</dbReference>
<evidence type="ECO:0000256" key="2">
    <source>
        <dbReference type="ARBA" id="ARBA00022801"/>
    </source>
</evidence>
<dbReference type="GO" id="GO:0004386">
    <property type="term" value="F:helicase activity"/>
    <property type="evidence" value="ECO:0007669"/>
    <property type="project" value="UniProtKB-KW"/>
</dbReference>
<dbReference type="GO" id="GO:0008094">
    <property type="term" value="F:ATP-dependent activity, acting on DNA"/>
    <property type="evidence" value="ECO:0007669"/>
    <property type="project" value="TreeGrafter"/>
</dbReference>
<evidence type="ECO:0000256" key="1">
    <source>
        <dbReference type="ARBA" id="ARBA00022741"/>
    </source>
</evidence>
<dbReference type="Proteomes" id="UP000664164">
    <property type="component" value="Unassembled WGS sequence"/>
</dbReference>
<sequence length="64" mass="7012">MDRTHRIGQARNVMVYRLVAKDTIEEKVMTLKAKKSQLFADVMEGDALSGGALTAEDLAGLFAE</sequence>
<dbReference type="PANTHER" id="PTHR45626">
    <property type="entry name" value="TRANSCRIPTION TERMINATION FACTOR 2-RELATED"/>
    <property type="match status" value="1"/>
</dbReference>
<dbReference type="InterPro" id="IPR027417">
    <property type="entry name" value="P-loop_NTPase"/>
</dbReference>